<dbReference type="Proteomes" id="UP001165160">
    <property type="component" value="Unassembled WGS sequence"/>
</dbReference>
<feature type="coiled-coil region" evidence="1">
    <location>
        <begin position="1197"/>
        <end position="1224"/>
    </location>
</feature>
<proteinExistence type="predicted"/>
<dbReference type="GO" id="GO:0016477">
    <property type="term" value="P:cell migration"/>
    <property type="evidence" value="ECO:0007669"/>
    <property type="project" value="TreeGrafter"/>
</dbReference>
<feature type="compositionally biased region" description="Basic and acidic residues" evidence="2">
    <location>
        <begin position="1047"/>
        <end position="1057"/>
    </location>
</feature>
<dbReference type="GO" id="GO:0034315">
    <property type="term" value="P:regulation of Arp2/3 complex-mediated actin nucleation"/>
    <property type="evidence" value="ECO:0007669"/>
    <property type="project" value="TreeGrafter"/>
</dbReference>
<evidence type="ECO:0000313" key="4">
    <source>
        <dbReference type="Proteomes" id="UP001165160"/>
    </source>
</evidence>
<reference evidence="4" key="1">
    <citation type="journal article" date="2023" name="Commun. Biol.">
        <title>Genome analysis of Parmales, the sister group of diatoms, reveals the evolutionary specialization of diatoms from phago-mixotrophs to photoautotrophs.</title>
        <authorList>
            <person name="Ban H."/>
            <person name="Sato S."/>
            <person name="Yoshikawa S."/>
            <person name="Yamada K."/>
            <person name="Nakamura Y."/>
            <person name="Ichinomiya M."/>
            <person name="Sato N."/>
            <person name="Blanc-Mathieu R."/>
            <person name="Endo H."/>
            <person name="Kuwata A."/>
            <person name="Ogata H."/>
        </authorList>
    </citation>
    <scope>NUCLEOTIDE SEQUENCE [LARGE SCALE GENOMIC DNA]</scope>
    <source>
        <strain evidence="4">NIES 3699</strain>
    </source>
</reference>
<evidence type="ECO:0000313" key="3">
    <source>
        <dbReference type="EMBL" id="GMI08323.1"/>
    </source>
</evidence>
<dbReference type="Gene3D" id="3.80.10.10">
    <property type="entry name" value="Ribonuclease Inhibitor"/>
    <property type="match status" value="1"/>
</dbReference>
<dbReference type="InterPro" id="IPR001611">
    <property type="entry name" value="Leu-rich_rpt"/>
</dbReference>
<dbReference type="GO" id="GO:0005886">
    <property type="term" value="C:plasma membrane"/>
    <property type="evidence" value="ECO:0007669"/>
    <property type="project" value="TreeGrafter"/>
</dbReference>
<gene>
    <name evidence="3" type="ORF">TrVE_jg1915</name>
</gene>
<protein>
    <submittedName>
        <fullName evidence="3">Uncharacterized protein</fullName>
    </submittedName>
</protein>
<feature type="region of interest" description="Disordered" evidence="2">
    <location>
        <begin position="709"/>
        <end position="841"/>
    </location>
</feature>
<organism evidence="3 4">
    <name type="scientific">Triparma verrucosa</name>
    <dbReference type="NCBI Taxonomy" id="1606542"/>
    <lineage>
        <taxon>Eukaryota</taxon>
        <taxon>Sar</taxon>
        <taxon>Stramenopiles</taxon>
        <taxon>Ochrophyta</taxon>
        <taxon>Bolidophyceae</taxon>
        <taxon>Parmales</taxon>
        <taxon>Triparmaceae</taxon>
        <taxon>Triparma</taxon>
    </lineage>
</organism>
<keyword evidence="1" id="KW-0175">Coiled coil</keyword>
<dbReference type="PANTHER" id="PTHR24112:SF66">
    <property type="entry name" value="LEUCINE-RICH REPEAT, ISOFORM F"/>
    <property type="match status" value="1"/>
</dbReference>
<dbReference type="InterPro" id="IPR032675">
    <property type="entry name" value="LRR_dom_sf"/>
</dbReference>
<dbReference type="GO" id="GO:0030027">
    <property type="term" value="C:lamellipodium"/>
    <property type="evidence" value="ECO:0007669"/>
    <property type="project" value="TreeGrafter"/>
</dbReference>
<comment type="caution">
    <text evidence="3">The sequence shown here is derived from an EMBL/GenBank/DDBJ whole genome shotgun (WGS) entry which is preliminary data.</text>
</comment>
<feature type="region of interest" description="Disordered" evidence="2">
    <location>
        <begin position="1687"/>
        <end position="1708"/>
    </location>
</feature>
<dbReference type="SUPFAM" id="SSF52047">
    <property type="entry name" value="RNI-like"/>
    <property type="match status" value="2"/>
</dbReference>
<evidence type="ECO:0000256" key="1">
    <source>
        <dbReference type="SAM" id="Coils"/>
    </source>
</evidence>
<feature type="region of interest" description="Disordered" evidence="2">
    <location>
        <begin position="1047"/>
        <end position="1074"/>
    </location>
</feature>
<dbReference type="EMBL" id="BRXX01000380">
    <property type="protein sequence ID" value="GMI08323.1"/>
    <property type="molecule type" value="Genomic_DNA"/>
</dbReference>
<feature type="compositionally biased region" description="Basic and acidic residues" evidence="2">
    <location>
        <begin position="1847"/>
        <end position="1868"/>
    </location>
</feature>
<dbReference type="Pfam" id="PF13516">
    <property type="entry name" value="LRR_6"/>
    <property type="match status" value="1"/>
</dbReference>
<sequence length="1881" mass="206066">MGKSGLPDLTQKHWDFANQITNNTVVGTPTWIGKIEREGKAGKTVPRLLIVGKYHIYTAKTTSFSSSLKVAKQAHIYDLVQMGHVEGRDNAIELIFMRDETMLFEIKFASIPSASIEQSVGLSVLFTIQCARMQISYKFPPNMLHYIPERSLDMLKDMPRPWERMMPAQAHVETYTATCTYEDHPARDTVVTHLFTELQGLSWQTKEDGFEGRTMNLTDCFKGVSSPYFNDKDVNSICSVLAHSPWYKTLIAEGMSVSSRGAMVLFAAISNKQCVEKVVMRKMNLTAKKAAAIMAIGGSVKILDFSNNPLGDAGMTGLSSAFVPEEFDEDDYTCALEELYLSKCGVQAGDGFQTLCGNILSTTMASSLKVLDLSYNLLGEKGSQSLALFLGMSQNLSNLNMMNTQADMKTVLASLSLNNRLHKTIKILHLSHNPFDKEAAAELGGFLKRTEALSTLNLVKMTTLDPVCYADILSSLFSNNTPLPNDVTLNFSRNKFTHADVAAVSTHIEGSPRFPVSRLILNNCSLGVEGMSIIVQSLVERKPGTLKDFSASCNMSPGFFTSAGTIHNAQTALTRLIKSSEPLIELDLSGDDSHRFGEYIIPVVEALKSNSSLRHVDFSKHKAGDKLALALAEVLTQNSTLNEVWFDKNSTTVEGFKVLVSKLEENKSICSIGPPLKDMARAEKANKEELSAARDDLNKICERNVAEGGTTVTRSPLPDNLASNLERQRSKGHSTGSRISTVEPIHIIGDDHIDSEEEKEEEEKRKAQEDSPAIEDLKISKDTTKAAAQVDSEEGEKSKVKFSEEDEVRVVPSTVGGNDDALDDGGGDFVGRETDDTSLEGLARSSMEIKLYLYEQAQAEAKDHKAEMEAKLAEIEEKQKTLLEEAKKEAEEAAKLSVRADMENEMREKMQSEIETAKEAAIKEANEAAMKLQEELKKNQEEVQLLQENADKEREKLEKTLGEKAEKELKEQMQILKKATGMAEAELQWAIESSTGNSFLMAEEKKSFHELEYSKLMFEMSKVDKLLYLLKNPNIGRALVSASKAISEERLRKKSENEDKEDDAPKINPLEKQLSSRAPPAFLAQLKEGGAKGSPKAARPNPFGGGNPFAAAVAAKQGGGIGGAKGGGAGFLSQLTGGARSGLKKTAVTIKASREKLEKLLVGEQKQVDAIPYKLKDFKYIVDLLKEVLAADDDNFAAVAKAKNEELKAKDKELKMALMKIQQENGKHEGQIEIWNERMNTAPEKADEMAKREAAWVAKQNEKNLQCLKIMRSYIPVDIQKLSVKQILEKAKKEGGQYTYTLAERFKNKKLLHWIVLHKDDITRENFLVGANVSSFKNLGDYDVVELRAIYACLPEKFELDNTPGKVGQKLEWKNGLIAKLKAMSSQQEGETVASGWDPVKQEQKFEKLKPLGHDDERCPSYYYLDENGMKDKIAHFETIEQRLDGLLSRCKVLEGEEGKSIGLVAEGKAEVDAALEDFRSEYLQQEYGKDVLKTLRDEAQANYKKVVDELGELKTSDKGKVTGKGLKVKIYNLQESIKSASPNKQECLEEFAKVRAQKLHVGDAEADAAVLTGVLEVPYNDVLSGFCNVEFKGRGCLVGGVFNPVPELKKRERTAFKKLSDEEEARQRKIDMAKAMAAREETGAASVKDGIQGGLNNSSDAGVAANVAGEKRGSIKPSDSMRKMLEGQHGGVKPKEKKAIVKRAPKSKALQARASAVLLGAGEKGGGLQQVADMAAAGKLGGISEEGSNNPPLAQAKAAMRPNPMAAAIKTRGPNPMAAAIKARGPNPMAAAIKARGPNPMAAAIKARGPNPMAAAIKARGPNPMSASLANSLPRGPPRPPSLADALKKKQEKEKSKEIAERVKDDVGLGDIGVKNYTPK</sequence>
<feature type="region of interest" description="Disordered" evidence="2">
    <location>
        <begin position="1815"/>
        <end position="1881"/>
    </location>
</feature>
<feature type="region of interest" description="Disordered" evidence="2">
    <location>
        <begin position="894"/>
        <end position="913"/>
    </location>
</feature>
<keyword evidence="4" id="KW-1185">Reference proteome</keyword>
<name>A0A9W7CM25_9STRA</name>
<dbReference type="InterPro" id="IPR051279">
    <property type="entry name" value="PP1-Reg/Actin-Interact_Protein"/>
</dbReference>
<evidence type="ECO:0000256" key="2">
    <source>
        <dbReference type="SAM" id="MobiDB-lite"/>
    </source>
</evidence>
<accession>A0A9W7CM25</accession>
<dbReference type="SMART" id="SM00368">
    <property type="entry name" value="LRR_RI"/>
    <property type="match status" value="5"/>
</dbReference>
<feature type="compositionally biased region" description="Basic and acidic residues" evidence="2">
    <location>
        <begin position="762"/>
        <end position="784"/>
    </location>
</feature>
<dbReference type="PANTHER" id="PTHR24112">
    <property type="entry name" value="LEUCINE-RICH REPEAT, ISOFORM F-RELATED"/>
    <property type="match status" value="1"/>
</dbReference>